<dbReference type="PANTHER" id="PTHR31661:SF1">
    <property type="entry name" value="CDAN1-INTERACTING NUCLEASE 1"/>
    <property type="match status" value="1"/>
</dbReference>
<evidence type="ECO:0000256" key="2">
    <source>
        <dbReference type="ARBA" id="ARBA00004496"/>
    </source>
</evidence>
<keyword evidence="7" id="KW-1185">Reference proteome</keyword>
<comment type="caution">
    <text evidence="6">The sequence shown here is derived from an EMBL/GenBank/DDBJ whole genome shotgun (WGS) entry which is preliminary data.</text>
</comment>
<dbReference type="Pfam" id="PF14811">
    <property type="entry name" value="TPD"/>
    <property type="match status" value="1"/>
</dbReference>
<evidence type="ECO:0000256" key="1">
    <source>
        <dbReference type="ARBA" id="ARBA00004123"/>
    </source>
</evidence>
<reference evidence="6 7" key="1">
    <citation type="journal article" date="2018" name="Mol. Biol. Evol.">
        <title>Analysis of the draft genome of the red seaweed Gracilariopsis chorda provides insights into genome size evolution in Rhodophyta.</title>
        <authorList>
            <person name="Lee J."/>
            <person name="Yang E.C."/>
            <person name="Graf L."/>
            <person name="Yang J.H."/>
            <person name="Qiu H."/>
            <person name="Zel Zion U."/>
            <person name="Chan C.X."/>
            <person name="Stephens T.G."/>
            <person name="Weber A.P.M."/>
            <person name="Boo G.H."/>
            <person name="Boo S.M."/>
            <person name="Kim K.M."/>
            <person name="Shin Y."/>
            <person name="Jung M."/>
            <person name="Lee S.J."/>
            <person name="Yim H.S."/>
            <person name="Lee J.H."/>
            <person name="Bhattacharya D."/>
            <person name="Yoon H.S."/>
        </authorList>
    </citation>
    <scope>NUCLEOTIDE SEQUENCE [LARGE SCALE GENOMIC DNA]</scope>
    <source>
        <strain evidence="6 7">SKKU-2015</strain>
        <tissue evidence="6">Whole body</tissue>
    </source>
</reference>
<accession>A0A2V3IVI7</accession>
<gene>
    <name evidence="6" type="ORF">BWQ96_04148</name>
</gene>
<dbReference type="GO" id="GO:0005634">
    <property type="term" value="C:nucleus"/>
    <property type="evidence" value="ECO:0007669"/>
    <property type="project" value="UniProtKB-SubCell"/>
</dbReference>
<dbReference type="PANTHER" id="PTHR31661">
    <property type="entry name" value="SIMILAR TO CDNA SEQUENCE BC052040"/>
    <property type="match status" value="1"/>
</dbReference>
<name>A0A2V3IVI7_9FLOR</name>
<evidence type="ECO:0000256" key="3">
    <source>
        <dbReference type="ARBA" id="ARBA00022490"/>
    </source>
</evidence>
<keyword evidence="4" id="KW-0539">Nucleus</keyword>
<dbReference type="AlphaFoldDB" id="A0A2V3IVI7"/>
<protein>
    <recommendedName>
        <fullName evidence="5">CDAN1-interacting nuclease 1</fullName>
    </recommendedName>
</protein>
<dbReference type="Proteomes" id="UP000247409">
    <property type="component" value="Unassembled WGS sequence"/>
</dbReference>
<evidence type="ECO:0000256" key="4">
    <source>
        <dbReference type="ARBA" id="ARBA00023242"/>
    </source>
</evidence>
<sequence>MLNVEWLSLCSSLRCKEDISRIAREQPHLSHDTIALIYEQLYTRQVARTFYQVKLHGKTFVKNFKNGQSLLDIAESFNLSPVLVARKVMELHLGLNRKLITQALREPSMIGDERLRADVCLCIELDEHCSPRTDRLRHALGLEYELRLRDEVKNCGFEFETEDDLRNRGCHKTPDILLRVPISFRNKVIRWIDSKAKFGDKYTLNQDYTSSVSSYIGRFGPGMVIYWFGFIEDCDSGMLNDNGLVVMDRFPTEIETLPGSSRFSVDLLDEHDESDSEVDAEQFDLTKLDIGRVLNLP</sequence>
<dbReference type="OrthoDB" id="1272at2759"/>
<dbReference type="STRING" id="448386.A0A2V3IVI7"/>
<comment type="subcellular location">
    <subcellularLocation>
        <location evidence="2">Cytoplasm</location>
    </subcellularLocation>
    <subcellularLocation>
        <location evidence="1">Nucleus</location>
    </subcellularLocation>
</comment>
<proteinExistence type="predicted"/>
<evidence type="ECO:0000256" key="5">
    <source>
        <dbReference type="ARBA" id="ARBA00023480"/>
    </source>
</evidence>
<organism evidence="6 7">
    <name type="scientific">Gracilariopsis chorda</name>
    <dbReference type="NCBI Taxonomy" id="448386"/>
    <lineage>
        <taxon>Eukaryota</taxon>
        <taxon>Rhodophyta</taxon>
        <taxon>Florideophyceae</taxon>
        <taxon>Rhodymeniophycidae</taxon>
        <taxon>Gracilariales</taxon>
        <taxon>Gracilariaceae</taxon>
        <taxon>Gracilariopsis</taxon>
    </lineage>
</organism>
<dbReference type="InterPro" id="IPR029404">
    <property type="entry name" value="CDIN1"/>
</dbReference>
<dbReference type="GO" id="GO:0005737">
    <property type="term" value="C:cytoplasm"/>
    <property type="evidence" value="ECO:0007669"/>
    <property type="project" value="UniProtKB-SubCell"/>
</dbReference>
<keyword evidence="3" id="KW-0963">Cytoplasm</keyword>
<evidence type="ECO:0000313" key="7">
    <source>
        <dbReference type="Proteomes" id="UP000247409"/>
    </source>
</evidence>
<evidence type="ECO:0000313" key="6">
    <source>
        <dbReference type="EMBL" id="PXF46142.1"/>
    </source>
</evidence>
<dbReference type="EMBL" id="NBIV01000044">
    <property type="protein sequence ID" value="PXF46142.1"/>
    <property type="molecule type" value="Genomic_DNA"/>
</dbReference>